<organism evidence="1 2">
    <name type="scientific">Desulfosporosinus hippei DSM 8344</name>
    <dbReference type="NCBI Taxonomy" id="1121419"/>
    <lineage>
        <taxon>Bacteria</taxon>
        <taxon>Bacillati</taxon>
        <taxon>Bacillota</taxon>
        <taxon>Clostridia</taxon>
        <taxon>Eubacteriales</taxon>
        <taxon>Desulfitobacteriaceae</taxon>
        <taxon>Desulfosporosinus</taxon>
    </lineage>
</organism>
<gene>
    <name evidence="1" type="ORF">SAMN05443529_12310</name>
</gene>
<evidence type="ECO:0000313" key="1">
    <source>
        <dbReference type="EMBL" id="SDH96126.1"/>
    </source>
</evidence>
<dbReference type="OrthoDB" id="9779322at2"/>
<sequence>MKSKIADSIKLKTQPVAVFRTDLKPEGALQFKEGKWGCVISMLSAAAKGRVAVFDEKSTTCVGGKVGLGFNRFQLGFIEHFLSTGGVGNREGEFYKKSPELAAKFATGLPEVTPKTYIVFKPLLELAEGETPEIVIFLVNADQLSGLVQFANYDKSTQDNVKIDFGAGCHQSVLYALEQVENDNSKCIVGLTDPSARKFIDKDILSFSIPYKRFLELEAQVEESFLTKETWLPIAARIE</sequence>
<dbReference type="InterPro" id="IPR003748">
    <property type="entry name" value="DUF169"/>
</dbReference>
<dbReference type="EMBL" id="FNCP01000023">
    <property type="protein sequence ID" value="SDH96126.1"/>
    <property type="molecule type" value="Genomic_DNA"/>
</dbReference>
<proteinExistence type="predicted"/>
<keyword evidence="2" id="KW-1185">Reference proteome</keyword>
<accession>A0A1G8GP72</accession>
<evidence type="ECO:0000313" key="2">
    <source>
        <dbReference type="Proteomes" id="UP000198656"/>
    </source>
</evidence>
<dbReference type="Proteomes" id="UP000198656">
    <property type="component" value="Unassembled WGS sequence"/>
</dbReference>
<dbReference type="STRING" id="1121419.SAMN05443529_12310"/>
<protein>
    <submittedName>
        <fullName evidence="1">Uncharacterized conserved protein, DUF169 family</fullName>
    </submittedName>
</protein>
<reference evidence="2" key="1">
    <citation type="submission" date="2016-10" db="EMBL/GenBank/DDBJ databases">
        <authorList>
            <person name="Varghese N."/>
            <person name="Submissions S."/>
        </authorList>
    </citation>
    <scope>NUCLEOTIDE SEQUENCE [LARGE SCALE GENOMIC DNA]</scope>
    <source>
        <strain evidence="2">DSM 8344</strain>
    </source>
</reference>
<dbReference type="RefSeq" id="WP_092334880.1">
    <property type="nucleotide sequence ID" value="NZ_FNCP01000023.1"/>
</dbReference>
<dbReference type="AlphaFoldDB" id="A0A1G8GP72"/>
<name>A0A1G8GP72_9FIRM</name>
<dbReference type="Pfam" id="PF02596">
    <property type="entry name" value="DUF169"/>
    <property type="match status" value="1"/>
</dbReference>